<feature type="binding site" evidence="4">
    <location>
        <position position="160"/>
    </location>
    <ligand>
        <name>Mn(2+)</name>
        <dbReference type="ChEBI" id="CHEBI:29035"/>
        <label>1</label>
    </ligand>
</feature>
<dbReference type="Proteomes" id="UP000277279">
    <property type="component" value="Unassembled WGS sequence"/>
</dbReference>
<dbReference type="InterPro" id="IPR005925">
    <property type="entry name" value="Agmatinase-rel"/>
</dbReference>
<keyword evidence="9" id="KW-1185">Reference proteome</keyword>
<accession>A0A3R9ABT9</accession>
<dbReference type="Proteomes" id="UP000518315">
    <property type="component" value="Unassembled WGS sequence"/>
</dbReference>
<evidence type="ECO:0000256" key="1">
    <source>
        <dbReference type="ARBA" id="ARBA00009227"/>
    </source>
</evidence>
<comment type="caution">
    <text evidence="7">The sequence shown here is derived from an EMBL/GenBank/DDBJ whole genome shotgun (WGS) entry which is preliminary data.</text>
</comment>
<feature type="binding site" evidence="4">
    <location>
        <position position="186"/>
    </location>
    <ligand>
        <name>Mn(2+)</name>
        <dbReference type="ChEBI" id="CHEBI:29035"/>
        <label>1</label>
    </ligand>
</feature>
<sequence length="348" mass="37527">MVDQAHLDALRAKYGNASGGDIFEPHFREVAQSQFKGGDKRKWPFAGVPTLLDAPSLPEAQDDEHFGGLDIALVGVPMDLGVTNRNGSRFGPRALRTIERIGPYDHVLRTSPMSNAKIADIGDVPMLSRFDLAQCHREIETFYRRLAGAGVRPLSVGGDHSITSSILKALGEQEPVGLIHIDAHCDTAGPYEGTKFQHGGPFRLAVLDGVLDPRRTIQIGIRGPAEYLWEFSYESGMTVVHAEEVGQANLPRLIERAREVVGDGPTYVSFDIDSVDPGFAPGTGTPEVGGLHPREVLQILRGLNGLNIIGGDVVEVAPQYDATTNTAQIAAQVLHTILCLMVNSGQVD</sequence>
<dbReference type="PROSITE" id="PS51409">
    <property type="entry name" value="ARGINASE_2"/>
    <property type="match status" value="1"/>
</dbReference>
<dbReference type="GO" id="GO:0033389">
    <property type="term" value="P:putrescine biosynthetic process from arginine, via agmatine"/>
    <property type="evidence" value="ECO:0007669"/>
    <property type="project" value="TreeGrafter"/>
</dbReference>
<feature type="binding site" evidence="4">
    <location>
        <position position="273"/>
    </location>
    <ligand>
        <name>Mn(2+)</name>
        <dbReference type="ChEBI" id="CHEBI:29035"/>
        <label>1</label>
    </ligand>
</feature>
<reference evidence="6 9" key="2">
    <citation type="submission" date="2020-08" db="EMBL/GenBank/DDBJ databases">
        <title>Genomic Encyclopedia of Type Strains, Phase III (KMG-III): the genomes of soil and plant-associated and newly described type strains.</title>
        <authorList>
            <person name="Whitman W."/>
        </authorList>
    </citation>
    <scope>NUCLEOTIDE SEQUENCE [LARGE SCALE GENOMIC DNA]</scope>
    <source>
        <strain evidence="6 9">CECT 4113</strain>
    </source>
</reference>
<organism evidence="7 8">
    <name type="scientific">Rhizobium pisi</name>
    <dbReference type="NCBI Taxonomy" id="574561"/>
    <lineage>
        <taxon>Bacteria</taxon>
        <taxon>Pseudomonadati</taxon>
        <taxon>Pseudomonadota</taxon>
        <taxon>Alphaproteobacteria</taxon>
        <taxon>Hyphomicrobiales</taxon>
        <taxon>Rhizobiaceae</taxon>
        <taxon>Rhizobium/Agrobacterium group</taxon>
        <taxon>Rhizobium</taxon>
    </lineage>
</organism>
<dbReference type="NCBIfam" id="TIGR01230">
    <property type="entry name" value="agmatinase"/>
    <property type="match status" value="1"/>
</dbReference>
<dbReference type="AlphaFoldDB" id="A0A3R9ABT9"/>
<feature type="binding site" evidence="4">
    <location>
        <position position="271"/>
    </location>
    <ligand>
        <name>Mn(2+)</name>
        <dbReference type="ChEBI" id="CHEBI:29035"/>
        <label>1</label>
    </ligand>
</feature>
<dbReference type="EMBL" id="RJJT01000012">
    <property type="protein sequence ID" value="RSB75759.1"/>
    <property type="molecule type" value="Genomic_DNA"/>
</dbReference>
<dbReference type="PROSITE" id="PS01053">
    <property type="entry name" value="ARGINASE_1"/>
    <property type="match status" value="1"/>
</dbReference>
<evidence type="ECO:0000256" key="3">
    <source>
        <dbReference type="ARBA" id="ARBA00022801"/>
    </source>
</evidence>
<gene>
    <name evidence="7" type="primary">speB</name>
    <name evidence="7" type="ORF">EFD55_18185</name>
    <name evidence="6" type="ORF">FHS26_003630</name>
</gene>
<evidence type="ECO:0000313" key="6">
    <source>
        <dbReference type="EMBL" id="MBB3135883.1"/>
    </source>
</evidence>
<dbReference type="PANTHER" id="PTHR11358">
    <property type="entry name" value="ARGINASE/AGMATINASE"/>
    <property type="match status" value="1"/>
</dbReference>
<keyword evidence="2 4" id="KW-0479">Metal-binding</keyword>
<comment type="cofactor">
    <cofactor evidence="4">
        <name>Mn(2+)</name>
        <dbReference type="ChEBI" id="CHEBI:29035"/>
    </cofactor>
    <text evidence="4">Binds 2 manganese ions per subunit.</text>
</comment>
<evidence type="ECO:0000256" key="4">
    <source>
        <dbReference type="PIRSR" id="PIRSR036979-1"/>
    </source>
</evidence>
<dbReference type="InterPro" id="IPR020855">
    <property type="entry name" value="Ureohydrolase_Mn_BS"/>
</dbReference>
<evidence type="ECO:0000313" key="7">
    <source>
        <dbReference type="EMBL" id="RSB75759.1"/>
    </source>
</evidence>
<comment type="similarity">
    <text evidence="1">Belongs to the arginase family. Agmatinase subfamily.</text>
</comment>
<protein>
    <submittedName>
        <fullName evidence="7">Agmatinase</fullName>
        <ecNumber evidence="7">3.5.3.11</ecNumber>
    </submittedName>
</protein>
<reference evidence="7 8" key="1">
    <citation type="submission" date="2018-11" db="EMBL/GenBank/DDBJ databases">
        <authorList>
            <person name="Huo Y."/>
        </authorList>
    </citation>
    <scope>NUCLEOTIDE SEQUENCE [LARGE SCALE GENOMIC DNA]</scope>
    <source>
        <strain evidence="7 8">DSM 30132</strain>
    </source>
</reference>
<dbReference type="PANTHER" id="PTHR11358:SF26">
    <property type="entry name" value="GUANIDINO ACID HYDROLASE, MITOCHONDRIAL"/>
    <property type="match status" value="1"/>
</dbReference>
<dbReference type="GO" id="GO:0046872">
    <property type="term" value="F:metal ion binding"/>
    <property type="evidence" value="ECO:0007669"/>
    <property type="project" value="UniProtKB-KW"/>
</dbReference>
<name>A0A3R9ABT9_9HYPH</name>
<dbReference type="OrthoDB" id="9788689at2"/>
<evidence type="ECO:0000256" key="2">
    <source>
        <dbReference type="ARBA" id="ARBA00022723"/>
    </source>
</evidence>
<evidence type="ECO:0000256" key="5">
    <source>
        <dbReference type="RuleBase" id="RU003684"/>
    </source>
</evidence>
<proteinExistence type="inferred from homology"/>
<dbReference type="InterPro" id="IPR023696">
    <property type="entry name" value="Ureohydrolase_dom_sf"/>
</dbReference>
<dbReference type="Gene3D" id="3.40.800.10">
    <property type="entry name" value="Ureohydrolase domain"/>
    <property type="match status" value="1"/>
</dbReference>
<dbReference type="SUPFAM" id="SSF52768">
    <property type="entry name" value="Arginase/deacetylase"/>
    <property type="match status" value="1"/>
</dbReference>
<dbReference type="EMBL" id="JACHXH010000012">
    <property type="protein sequence ID" value="MBB3135883.1"/>
    <property type="molecule type" value="Genomic_DNA"/>
</dbReference>
<feature type="binding site" evidence="4">
    <location>
        <position position="184"/>
    </location>
    <ligand>
        <name>Mn(2+)</name>
        <dbReference type="ChEBI" id="CHEBI:29035"/>
        <label>1</label>
    </ligand>
</feature>
<keyword evidence="4" id="KW-0464">Manganese</keyword>
<dbReference type="InterPro" id="IPR006035">
    <property type="entry name" value="Ureohydrolase"/>
</dbReference>
<feature type="binding site" evidence="4">
    <location>
        <position position="182"/>
    </location>
    <ligand>
        <name>Mn(2+)</name>
        <dbReference type="ChEBI" id="CHEBI:29035"/>
        <label>1</label>
    </ligand>
</feature>
<dbReference type="GO" id="GO:0008783">
    <property type="term" value="F:agmatinase activity"/>
    <property type="evidence" value="ECO:0007669"/>
    <property type="project" value="UniProtKB-EC"/>
</dbReference>
<dbReference type="CDD" id="cd11592">
    <property type="entry name" value="Agmatinase_PAH"/>
    <property type="match status" value="1"/>
</dbReference>
<evidence type="ECO:0000313" key="8">
    <source>
        <dbReference type="Proteomes" id="UP000277279"/>
    </source>
</evidence>
<keyword evidence="3 5" id="KW-0378">Hydrolase</keyword>
<dbReference type="Pfam" id="PF00491">
    <property type="entry name" value="Arginase"/>
    <property type="match status" value="1"/>
</dbReference>
<dbReference type="PIRSF" id="PIRSF036979">
    <property type="entry name" value="Arginase"/>
    <property type="match status" value="1"/>
</dbReference>
<evidence type="ECO:0000313" key="9">
    <source>
        <dbReference type="Proteomes" id="UP000518315"/>
    </source>
</evidence>
<dbReference type="RefSeq" id="WP_125846431.1">
    <property type="nucleotide sequence ID" value="NZ_JACHXH010000012.1"/>
</dbReference>
<dbReference type="EC" id="3.5.3.11" evidence="7"/>